<reference evidence="9" key="1">
    <citation type="submission" date="2020-05" db="EMBL/GenBank/DDBJ databases">
        <title>WGS assembly of Panicum virgatum.</title>
        <authorList>
            <person name="Lovell J.T."/>
            <person name="Jenkins J."/>
            <person name="Shu S."/>
            <person name="Juenger T.E."/>
            <person name="Schmutz J."/>
        </authorList>
    </citation>
    <scope>NUCLEOTIDE SEQUENCE</scope>
    <source>
        <strain evidence="9">AP13</strain>
    </source>
</reference>
<dbReference type="OrthoDB" id="1882547at2759"/>
<comment type="similarity">
    <text evidence="1">Belongs to the glycosyltransferase GT106 family.</text>
</comment>
<proteinExistence type="inferred from homology"/>
<evidence type="ECO:0000256" key="6">
    <source>
        <dbReference type="ARBA" id="ARBA00030350"/>
    </source>
</evidence>
<protein>
    <recommendedName>
        <fullName evidence="6">O-fucosyltransferase family protein</fullName>
    </recommendedName>
</protein>
<dbReference type="PANTHER" id="PTHR31818">
    <property type="entry name" value="O-FUCOSYLTRANSFERASE 16"/>
    <property type="match status" value="1"/>
</dbReference>
<evidence type="ECO:0000256" key="8">
    <source>
        <dbReference type="SAM" id="SignalP"/>
    </source>
</evidence>
<keyword evidence="5" id="KW-0119">Carbohydrate metabolism</keyword>
<organism evidence="9 10">
    <name type="scientific">Panicum virgatum</name>
    <name type="common">Blackwell switchgrass</name>
    <dbReference type="NCBI Taxonomy" id="38727"/>
    <lineage>
        <taxon>Eukaryota</taxon>
        <taxon>Viridiplantae</taxon>
        <taxon>Streptophyta</taxon>
        <taxon>Embryophyta</taxon>
        <taxon>Tracheophyta</taxon>
        <taxon>Spermatophyta</taxon>
        <taxon>Magnoliopsida</taxon>
        <taxon>Liliopsida</taxon>
        <taxon>Poales</taxon>
        <taxon>Poaceae</taxon>
        <taxon>PACMAD clade</taxon>
        <taxon>Panicoideae</taxon>
        <taxon>Panicodae</taxon>
        <taxon>Paniceae</taxon>
        <taxon>Panicinae</taxon>
        <taxon>Panicum</taxon>
        <taxon>Panicum sect. Hiantes</taxon>
    </lineage>
</organism>
<evidence type="ECO:0000256" key="1">
    <source>
        <dbReference type="ARBA" id="ARBA00007737"/>
    </source>
</evidence>
<keyword evidence="2" id="KW-0328">Glycosyltransferase</keyword>
<evidence type="ECO:0000256" key="5">
    <source>
        <dbReference type="ARBA" id="ARBA00023277"/>
    </source>
</evidence>
<sequence length="568" mass="63897">MGSRQRRRYHGGCAAPGAAACWAAALLLLMLAFHCVLSPPLGHGGRSDPLRPQSPTFVQSNNLGELRRNVLAMDTNAHASNVICDGSKMGEELWDSGTGNDFYGCSNASTEFAGAEANTESNRYLMIEASGGLNQQRTGIIDAVVAARILKATLVIPKLDQKSFWEDSSDFADIFDADYFISSLSEDVKIIQQLPDRISKKSLPYKIRVPRKCTPLCYENRVLPALSKKNVVQLTKFDYRVSNRLETYLQKLRCRVNYHALRFTETIHKMGEILVQRMREKSGGRFIALHLRFEPDMLAFSGCYFGGGETERRELGTIRKRWKTLHEANPDRERRHGKCPLTPEEVGLMLRALGFGRGVHMYVASGDVYGGEETLAPLKALFPNFYSKETLASKEELEPFLPFSSRMAALDFVVCDQSNVFVTNNNGNMARMLAGRRRYFGHNRTIRPNTRKLNSLFLNRTSMSWDSFASKVQMFQKGFMGEPNEVEPGRGGFYEYPLDCICKKSNARTEHNKDTADIMENHLTDREGRDLDFMEHTPLPAGSSNETESDYSHGNGLDIPEMDDVISD</sequence>
<dbReference type="CDD" id="cd11299">
    <property type="entry name" value="O-FucT_plant"/>
    <property type="match status" value="1"/>
</dbReference>
<evidence type="ECO:0000256" key="2">
    <source>
        <dbReference type="ARBA" id="ARBA00022676"/>
    </source>
</evidence>
<dbReference type="InterPro" id="IPR019378">
    <property type="entry name" value="GDP-Fuc_O-FucTrfase"/>
</dbReference>
<keyword evidence="4" id="KW-0294">Fucose metabolism</keyword>
<keyword evidence="10" id="KW-1185">Reference proteome</keyword>
<evidence type="ECO:0000256" key="4">
    <source>
        <dbReference type="ARBA" id="ARBA00023253"/>
    </source>
</evidence>
<comment type="caution">
    <text evidence="9">The sequence shown here is derived from an EMBL/GenBank/DDBJ whole genome shotgun (WGS) entry which is preliminary data.</text>
</comment>
<evidence type="ECO:0000313" key="10">
    <source>
        <dbReference type="Proteomes" id="UP000823388"/>
    </source>
</evidence>
<dbReference type="Proteomes" id="UP000823388">
    <property type="component" value="Chromosome 1K"/>
</dbReference>
<keyword evidence="3" id="KW-0808">Transferase</keyword>
<dbReference type="PROSITE" id="PS51257">
    <property type="entry name" value="PROKAR_LIPOPROTEIN"/>
    <property type="match status" value="1"/>
</dbReference>
<dbReference type="PANTHER" id="PTHR31818:SF1">
    <property type="entry name" value="O-FUCOSYLTRANSFERASE 16"/>
    <property type="match status" value="1"/>
</dbReference>
<name>A0A8T0XTI3_PANVG</name>
<evidence type="ECO:0000256" key="3">
    <source>
        <dbReference type="ARBA" id="ARBA00022679"/>
    </source>
</evidence>
<evidence type="ECO:0000256" key="7">
    <source>
        <dbReference type="SAM" id="MobiDB-lite"/>
    </source>
</evidence>
<dbReference type="PIRSF" id="PIRSF009360">
    <property type="entry name" value="UCP009360"/>
    <property type="match status" value="1"/>
</dbReference>
<feature type="region of interest" description="Disordered" evidence="7">
    <location>
        <begin position="533"/>
        <end position="568"/>
    </location>
</feature>
<dbReference type="GO" id="GO:0016757">
    <property type="term" value="F:glycosyltransferase activity"/>
    <property type="evidence" value="ECO:0007669"/>
    <property type="project" value="UniProtKB-KW"/>
</dbReference>
<gene>
    <name evidence="9" type="ORF">PVAP13_1KG027920</name>
</gene>
<accession>A0A8T0XTI3</accession>
<dbReference type="Pfam" id="PF10250">
    <property type="entry name" value="O-FucT"/>
    <property type="match status" value="1"/>
</dbReference>
<feature type="signal peptide" evidence="8">
    <location>
        <begin position="1"/>
        <end position="38"/>
    </location>
</feature>
<keyword evidence="8" id="KW-0732">Signal</keyword>
<feature type="chain" id="PRO_5035843876" description="O-fucosyltransferase family protein" evidence="8">
    <location>
        <begin position="39"/>
        <end position="568"/>
    </location>
</feature>
<dbReference type="GO" id="GO:0006004">
    <property type="term" value="P:fucose metabolic process"/>
    <property type="evidence" value="ECO:0007669"/>
    <property type="project" value="UniProtKB-KW"/>
</dbReference>
<dbReference type="InterPro" id="IPR024709">
    <property type="entry name" value="FucosylTrfase_pln"/>
</dbReference>
<dbReference type="EMBL" id="CM029037">
    <property type="protein sequence ID" value="KAG2660454.1"/>
    <property type="molecule type" value="Genomic_DNA"/>
</dbReference>
<dbReference type="AlphaFoldDB" id="A0A8T0XTI3"/>
<evidence type="ECO:0000313" key="9">
    <source>
        <dbReference type="EMBL" id="KAG2660454.1"/>
    </source>
</evidence>